<proteinExistence type="predicted"/>
<evidence type="ECO:0000259" key="2">
    <source>
        <dbReference type="PROSITE" id="PS50222"/>
    </source>
</evidence>
<dbReference type="AlphaFoldDB" id="A0A1Y2FX02"/>
<feature type="compositionally biased region" description="Low complexity" evidence="1">
    <location>
        <begin position="445"/>
        <end position="463"/>
    </location>
</feature>
<dbReference type="Pfam" id="PF01112">
    <property type="entry name" value="Asparaginase_2"/>
    <property type="match status" value="1"/>
</dbReference>
<dbReference type="PANTHER" id="PTHR10188">
    <property type="entry name" value="L-ASPARAGINASE"/>
    <property type="match status" value="1"/>
</dbReference>
<dbReference type="GO" id="GO:0051604">
    <property type="term" value="P:protein maturation"/>
    <property type="evidence" value="ECO:0007669"/>
    <property type="project" value="TreeGrafter"/>
</dbReference>
<dbReference type="PROSITE" id="PS50222">
    <property type="entry name" value="EF_HAND_2"/>
    <property type="match status" value="1"/>
</dbReference>
<feature type="compositionally biased region" description="Basic and acidic residues" evidence="1">
    <location>
        <begin position="220"/>
        <end position="231"/>
    </location>
</feature>
<name>A0A1Y2FX02_9FUNG</name>
<evidence type="ECO:0000313" key="4">
    <source>
        <dbReference type="Proteomes" id="UP000193920"/>
    </source>
</evidence>
<dbReference type="STRING" id="1754190.A0A1Y2FX02"/>
<dbReference type="InterPro" id="IPR029055">
    <property type="entry name" value="Ntn_hydrolases_N"/>
</dbReference>
<protein>
    <submittedName>
        <fullName evidence="3">N-terminal nucleophile aminohydrolase</fullName>
    </submittedName>
</protein>
<dbReference type="CDD" id="cd04514">
    <property type="entry name" value="Taspase1_like"/>
    <property type="match status" value="1"/>
</dbReference>
<evidence type="ECO:0000256" key="1">
    <source>
        <dbReference type="SAM" id="MobiDB-lite"/>
    </source>
</evidence>
<sequence length="493" mass="56211">MRRKINLTLTDRQLDKLIEREFEIDLEIYKNIIFDKEDNVEKLIKILSDNDKNKDNQENLTLQEFIQAFSSIPRYSPLVVVHLGAGYHGPTLEKQYKNLWTAVEAVTQAIKILEDDPLTNAGYGSNLNLVGEVECDASIMQGNGAFGAVGAVSGLKNPIEGAKLILEKEREGLMPLGRIPPMMLVGEGAVHWCRVYGQGKIECLTANKNEENKLKKRSKKNEEKNEEKGEEKEEEENNENNQTKIKMKNNGKIQYDYGCSLSGCGEQIMKGMLASECGKLIEKTEEDTYKALQHFFNEQILNSDRLNWAHHYYPDKPNPPMVGIILAKVHKEMEENDEEEKEENININYDENKDKDNRDPMPMEEDKEKNNSSSSLSLLSSLSLPTFNKRNCTREVWYGHTTPSMCIGYGYETISQGNEDDKDRIVGRREGQNYKVKTIISRLSSTTTTSASTSTSISSNNNKNNDKIKKKKMNWFNSSSRKEEKFKINGEVF</sequence>
<comment type="caution">
    <text evidence="3">The sequence shown here is derived from an EMBL/GenBank/DDBJ whole genome shotgun (WGS) entry which is preliminary data.</text>
</comment>
<dbReference type="GO" id="GO:0005737">
    <property type="term" value="C:cytoplasm"/>
    <property type="evidence" value="ECO:0007669"/>
    <property type="project" value="TreeGrafter"/>
</dbReference>
<feature type="compositionally biased region" description="Basic and acidic residues" evidence="1">
    <location>
        <begin position="350"/>
        <end position="370"/>
    </location>
</feature>
<dbReference type="GO" id="GO:0004298">
    <property type="term" value="F:threonine-type endopeptidase activity"/>
    <property type="evidence" value="ECO:0007669"/>
    <property type="project" value="InterPro"/>
</dbReference>
<dbReference type="InterPro" id="IPR000246">
    <property type="entry name" value="Peptidase_T2"/>
</dbReference>
<feature type="region of interest" description="Disordered" evidence="1">
    <location>
        <begin position="213"/>
        <end position="245"/>
    </location>
</feature>
<dbReference type="InterPro" id="IPR002048">
    <property type="entry name" value="EF_hand_dom"/>
</dbReference>
<feature type="region of interest" description="Disordered" evidence="1">
    <location>
        <begin position="333"/>
        <end position="378"/>
    </location>
</feature>
<dbReference type="SUPFAM" id="SSF56235">
    <property type="entry name" value="N-terminal nucleophile aminohydrolases (Ntn hydrolases)"/>
    <property type="match status" value="1"/>
</dbReference>
<dbReference type="Gene3D" id="3.60.20.30">
    <property type="entry name" value="(Glycosyl)asparaginase"/>
    <property type="match status" value="1"/>
</dbReference>
<dbReference type="EMBL" id="MCOG01000001">
    <property type="protein sequence ID" value="ORY87205.1"/>
    <property type="molecule type" value="Genomic_DNA"/>
</dbReference>
<keyword evidence="4" id="KW-1185">Reference proteome</keyword>
<dbReference type="OrthoDB" id="2262349at2759"/>
<dbReference type="InterPro" id="IPR037464">
    <property type="entry name" value="Taspase1"/>
</dbReference>
<keyword evidence="3" id="KW-0378">Hydrolase</keyword>
<gene>
    <name evidence="3" type="ORF">LY90DRAFT_498460</name>
</gene>
<dbReference type="GO" id="GO:0005509">
    <property type="term" value="F:calcium ion binding"/>
    <property type="evidence" value="ECO:0007669"/>
    <property type="project" value="InterPro"/>
</dbReference>
<dbReference type="PANTHER" id="PTHR10188:SF8">
    <property type="entry name" value="THREONINE ASPARTASE 1"/>
    <property type="match status" value="1"/>
</dbReference>
<organism evidence="3 4">
    <name type="scientific">Neocallimastix californiae</name>
    <dbReference type="NCBI Taxonomy" id="1754190"/>
    <lineage>
        <taxon>Eukaryota</taxon>
        <taxon>Fungi</taxon>
        <taxon>Fungi incertae sedis</taxon>
        <taxon>Chytridiomycota</taxon>
        <taxon>Chytridiomycota incertae sedis</taxon>
        <taxon>Neocallimastigomycetes</taxon>
        <taxon>Neocallimastigales</taxon>
        <taxon>Neocallimastigaceae</taxon>
        <taxon>Neocallimastix</taxon>
    </lineage>
</organism>
<evidence type="ECO:0000313" key="3">
    <source>
        <dbReference type="EMBL" id="ORY87205.1"/>
    </source>
</evidence>
<feature type="region of interest" description="Disordered" evidence="1">
    <location>
        <begin position="445"/>
        <end position="470"/>
    </location>
</feature>
<reference evidence="3 4" key="1">
    <citation type="submission" date="2016-08" db="EMBL/GenBank/DDBJ databases">
        <title>A Parts List for Fungal Cellulosomes Revealed by Comparative Genomics.</title>
        <authorList>
            <consortium name="DOE Joint Genome Institute"/>
            <person name="Haitjema C.H."/>
            <person name="Gilmore S.P."/>
            <person name="Henske J.K."/>
            <person name="Solomon K.V."/>
            <person name="De Groot R."/>
            <person name="Kuo A."/>
            <person name="Mondo S.J."/>
            <person name="Salamov A.A."/>
            <person name="Labutti K."/>
            <person name="Zhao Z."/>
            <person name="Chiniquy J."/>
            <person name="Barry K."/>
            <person name="Brewer H.M."/>
            <person name="Purvine S.O."/>
            <person name="Wright A.T."/>
            <person name="Boxma B."/>
            <person name="Van Alen T."/>
            <person name="Hackstein J.H."/>
            <person name="Baker S.E."/>
            <person name="Grigoriev I.V."/>
            <person name="O'Malley M.A."/>
        </authorList>
    </citation>
    <scope>NUCLEOTIDE SEQUENCE [LARGE SCALE GENOMIC DNA]</scope>
    <source>
        <strain evidence="3 4">G1</strain>
    </source>
</reference>
<dbReference type="Proteomes" id="UP000193920">
    <property type="component" value="Unassembled WGS sequence"/>
</dbReference>
<accession>A0A1Y2FX02</accession>
<feature type="domain" description="EF-hand" evidence="2">
    <location>
        <begin position="38"/>
        <end position="75"/>
    </location>
</feature>